<dbReference type="GO" id="GO:0009102">
    <property type="term" value="P:biotin biosynthetic process"/>
    <property type="evidence" value="ECO:0007669"/>
    <property type="project" value="UniProtKB-UniRule"/>
</dbReference>
<feature type="binding site" evidence="8">
    <location>
        <position position="117"/>
    </location>
    <ligand>
        <name>Mg(2+)</name>
        <dbReference type="ChEBI" id="CHEBI:18420"/>
    </ligand>
</feature>
<evidence type="ECO:0000256" key="2">
    <source>
        <dbReference type="ARBA" id="ARBA00022598"/>
    </source>
</evidence>
<comment type="function">
    <text evidence="8">Catalyzes a mechanistically unusual reaction, the ATP-dependent insertion of CO2 between the N7 and N8 nitrogen atoms of 7,8-diaminopelargonic acid (DAPA, also called 7,8-diammoniononanoate) to form a ureido ring.</text>
</comment>
<feature type="binding site" evidence="8">
    <location>
        <begin position="177"/>
        <end position="178"/>
    </location>
    <ligand>
        <name>ATP</name>
        <dbReference type="ChEBI" id="CHEBI:30616"/>
    </ligand>
</feature>
<dbReference type="GO" id="GO:0004141">
    <property type="term" value="F:dethiobiotin synthase activity"/>
    <property type="evidence" value="ECO:0007669"/>
    <property type="project" value="UniProtKB-UniRule"/>
</dbReference>
<keyword evidence="1 8" id="KW-0963">Cytoplasm</keyword>
<evidence type="ECO:0000256" key="4">
    <source>
        <dbReference type="ARBA" id="ARBA00022741"/>
    </source>
</evidence>
<evidence type="ECO:0000256" key="7">
    <source>
        <dbReference type="ARBA" id="ARBA00022842"/>
    </source>
</evidence>
<dbReference type="EC" id="6.3.3.3" evidence="8"/>
<keyword evidence="10" id="KW-1185">Reference proteome</keyword>
<feature type="binding site" evidence="8">
    <location>
        <begin position="13"/>
        <end position="18"/>
    </location>
    <ligand>
        <name>ATP</name>
        <dbReference type="ChEBI" id="CHEBI:30616"/>
    </ligand>
</feature>
<comment type="caution">
    <text evidence="8">Lacks conserved residue(s) required for the propagation of feature annotation.</text>
</comment>
<dbReference type="OrthoDB" id="9802097at2"/>
<keyword evidence="6 8" id="KW-0067">ATP-binding</keyword>
<keyword evidence="2 8" id="KW-0436">Ligase</keyword>
<name>A0A5S9N6V2_9GAMM</name>
<dbReference type="HAMAP" id="MF_00336">
    <property type="entry name" value="BioD"/>
    <property type="match status" value="1"/>
</dbReference>
<dbReference type="AlphaFoldDB" id="A0A5S9N6V2"/>
<evidence type="ECO:0000256" key="5">
    <source>
        <dbReference type="ARBA" id="ARBA00022756"/>
    </source>
</evidence>
<dbReference type="GO" id="GO:0005829">
    <property type="term" value="C:cytosol"/>
    <property type="evidence" value="ECO:0007669"/>
    <property type="project" value="TreeGrafter"/>
</dbReference>
<dbReference type="GO" id="GO:0005524">
    <property type="term" value="F:ATP binding"/>
    <property type="evidence" value="ECO:0007669"/>
    <property type="project" value="UniProtKB-UniRule"/>
</dbReference>
<comment type="pathway">
    <text evidence="8">Cofactor biosynthesis; biotin biosynthesis; biotin from 7,8-diaminononanoate: step 1/2.</text>
</comment>
<evidence type="ECO:0000313" key="10">
    <source>
        <dbReference type="Proteomes" id="UP000441399"/>
    </source>
</evidence>
<comment type="subcellular location">
    <subcellularLocation>
        <location evidence="8">Cytoplasm</location>
    </subcellularLocation>
</comment>
<comment type="catalytic activity">
    <reaction evidence="8">
        <text>(7R,8S)-7,8-diammoniononanoate + CO2 + ATP = (4R,5S)-dethiobiotin + ADP + phosphate + 3 H(+)</text>
        <dbReference type="Rhea" id="RHEA:15805"/>
        <dbReference type="ChEBI" id="CHEBI:15378"/>
        <dbReference type="ChEBI" id="CHEBI:16526"/>
        <dbReference type="ChEBI" id="CHEBI:30616"/>
        <dbReference type="ChEBI" id="CHEBI:43474"/>
        <dbReference type="ChEBI" id="CHEBI:149469"/>
        <dbReference type="ChEBI" id="CHEBI:149473"/>
        <dbReference type="ChEBI" id="CHEBI:456216"/>
        <dbReference type="EC" id="6.3.3.3"/>
    </reaction>
</comment>
<dbReference type="FunFam" id="3.40.50.300:FF:000292">
    <property type="entry name" value="ATP-dependent dethiobiotin synthetase BioD"/>
    <property type="match status" value="1"/>
</dbReference>
<organism evidence="9 10">
    <name type="scientific">BD1-7 clade bacterium</name>
    <dbReference type="NCBI Taxonomy" id="2029982"/>
    <lineage>
        <taxon>Bacteria</taxon>
        <taxon>Pseudomonadati</taxon>
        <taxon>Pseudomonadota</taxon>
        <taxon>Gammaproteobacteria</taxon>
        <taxon>Cellvibrionales</taxon>
        <taxon>Spongiibacteraceae</taxon>
        <taxon>BD1-7 clade</taxon>
    </lineage>
</organism>
<accession>A0A5S9N6V2</accession>
<evidence type="ECO:0000256" key="1">
    <source>
        <dbReference type="ARBA" id="ARBA00022490"/>
    </source>
</evidence>
<feature type="binding site" evidence="8">
    <location>
        <position position="55"/>
    </location>
    <ligand>
        <name>ATP</name>
        <dbReference type="ChEBI" id="CHEBI:30616"/>
    </ligand>
</feature>
<dbReference type="GO" id="GO:0000287">
    <property type="term" value="F:magnesium ion binding"/>
    <property type="evidence" value="ECO:0007669"/>
    <property type="project" value="UniProtKB-UniRule"/>
</dbReference>
<dbReference type="Pfam" id="PF13500">
    <property type="entry name" value="AAA_26"/>
    <property type="match status" value="1"/>
</dbReference>
<sequence length="224" mass="23557">MAKNFFVTGTDTDAGKTFTSVALLKLAQQQGLRTLGLKPVAAGAELIDGVLKNDDALQLQAASSVQLPYSQINPIIFEEPIAPHIAAQNAGRTVGVAQLAGFVRGALMQPADFRVIEGAGGWLVPLNPQEMLSGVAKVLELDVILVVGIKLGCINHALLTARAIRQDGLNFAGWVANCIDPDMAQQQENIDTLKRMLPAPCLGVLPYAKAGEADLSALELPLAG</sequence>
<reference evidence="9 10" key="1">
    <citation type="submission" date="2019-11" db="EMBL/GenBank/DDBJ databases">
        <authorList>
            <person name="Holert J."/>
        </authorList>
    </citation>
    <scope>NUCLEOTIDE SEQUENCE [LARGE SCALE GENOMIC DNA]</scope>
    <source>
        <strain evidence="9">SB11_3</strain>
    </source>
</reference>
<dbReference type="PANTHER" id="PTHR43210:SF5">
    <property type="entry name" value="DETHIOBIOTIN SYNTHETASE"/>
    <property type="match status" value="1"/>
</dbReference>
<keyword evidence="7 8" id="KW-0460">Magnesium</keyword>
<keyword evidence="3 8" id="KW-0479">Metal-binding</keyword>
<feature type="active site" evidence="8">
    <location>
        <position position="38"/>
    </location>
</feature>
<gene>
    <name evidence="9" type="primary">bioD1</name>
    <name evidence="8" type="synonym">bioD</name>
    <name evidence="9" type="ORF">OPDIPICF_00734</name>
</gene>
<dbReference type="NCBIfam" id="TIGR00347">
    <property type="entry name" value="bioD"/>
    <property type="match status" value="1"/>
</dbReference>
<dbReference type="InterPro" id="IPR004472">
    <property type="entry name" value="DTB_synth_BioD"/>
</dbReference>
<dbReference type="Gene3D" id="3.40.50.300">
    <property type="entry name" value="P-loop containing nucleotide triphosphate hydrolases"/>
    <property type="match status" value="1"/>
</dbReference>
<protein>
    <recommendedName>
        <fullName evidence="8">ATP-dependent dethiobiotin synthetase BioD</fullName>
        <ecNumber evidence="8">6.3.3.3</ecNumber>
    </recommendedName>
    <alternativeName>
        <fullName evidence="8">DTB synthetase</fullName>
        <shortName evidence="8">DTBS</shortName>
    </alternativeName>
    <alternativeName>
        <fullName evidence="8">Dethiobiotin synthase</fullName>
    </alternativeName>
</protein>
<dbReference type="Proteomes" id="UP000441399">
    <property type="component" value="Unassembled WGS sequence"/>
</dbReference>
<dbReference type="SUPFAM" id="SSF52540">
    <property type="entry name" value="P-loop containing nucleoside triphosphate hydrolases"/>
    <property type="match status" value="1"/>
</dbReference>
<keyword evidence="4 8" id="KW-0547">Nucleotide-binding</keyword>
<feature type="binding site" evidence="8">
    <location>
        <begin position="117"/>
        <end position="120"/>
    </location>
    <ligand>
        <name>ATP</name>
        <dbReference type="ChEBI" id="CHEBI:30616"/>
    </ligand>
</feature>
<dbReference type="PIRSF" id="PIRSF006755">
    <property type="entry name" value="DTB_synth"/>
    <property type="match status" value="1"/>
</dbReference>
<dbReference type="EMBL" id="CACSIO010000001">
    <property type="protein sequence ID" value="CAA0084820.1"/>
    <property type="molecule type" value="Genomic_DNA"/>
</dbReference>
<evidence type="ECO:0000256" key="8">
    <source>
        <dbReference type="HAMAP-Rule" id="MF_00336"/>
    </source>
</evidence>
<evidence type="ECO:0000313" key="9">
    <source>
        <dbReference type="EMBL" id="CAA0084820.1"/>
    </source>
</evidence>
<comment type="cofactor">
    <cofactor evidence="8">
        <name>Mg(2+)</name>
        <dbReference type="ChEBI" id="CHEBI:18420"/>
    </cofactor>
</comment>
<dbReference type="CDD" id="cd03109">
    <property type="entry name" value="DTBS"/>
    <property type="match status" value="1"/>
</dbReference>
<feature type="binding site" evidence="8">
    <location>
        <position position="17"/>
    </location>
    <ligand>
        <name>Mg(2+)</name>
        <dbReference type="ChEBI" id="CHEBI:18420"/>
    </ligand>
</feature>
<evidence type="ECO:0000256" key="6">
    <source>
        <dbReference type="ARBA" id="ARBA00022840"/>
    </source>
</evidence>
<comment type="subunit">
    <text evidence="8">Homodimer.</text>
</comment>
<proteinExistence type="inferred from homology"/>
<keyword evidence="5 8" id="KW-0093">Biotin biosynthesis</keyword>
<comment type="similarity">
    <text evidence="8">Belongs to the dethiobiotin synthetase family.</text>
</comment>
<dbReference type="GO" id="GO:0042803">
    <property type="term" value="F:protein homodimerization activity"/>
    <property type="evidence" value="ECO:0007669"/>
    <property type="project" value="UniProtKB-ARBA"/>
</dbReference>
<dbReference type="PANTHER" id="PTHR43210">
    <property type="entry name" value="DETHIOBIOTIN SYNTHETASE"/>
    <property type="match status" value="1"/>
</dbReference>
<dbReference type="InterPro" id="IPR027417">
    <property type="entry name" value="P-loop_NTPase"/>
</dbReference>
<dbReference type="UniPathway" id="UPA00078">
    <property type="reaction ID" value="UER00161"/>
</dbReference>
<evidence type="ECO:0000256" key="3">
    <source>
        <dbReference type="ARBA" id="ARBA00022723"/>
    </source>
</evidence>
<feature type="binding site" evidence="8">
    <location>
        <position position="55"/>
    </location>
    <ligand>
        <name>Mg(2+)</name>
        <dbReference type="ChEBI" id="CHEBI:18420"/>
    </ligand>
</feature>